<reference evidence="2 3" key="1">
    <citation type="submission" date="2019-02" db="EMBL/GenBank/DDBJ databases">
        <title>Deep-cultivation of Planctomycetes and their phenomic and genomic characterization uncovers novel biology.</title>
        <authorList>
            <person name="Wiegand S."/>
            <person name="Jogler M."/>
            <person name="Boedeker C."/>
            <person name="Pinto D."/>
            <person name="Vollmers J."/>
            <person name="Rivas-Marin E."/>
            <person name="Kohn T."/>
            <person name="Peeters S.H."/>
            <person name="Heuer A."/>
            <person name="Rast P."/>
            <person name="Oberbeckmann S."/>
            <person name="Bunk B."/>
            <person name="Jeske O."/>
            <person name="Meyerdierks A."/>
            <person name="Storesund J.E."/>
            <person name="Kallscheuer N."/>
            <person name="Luecker S."/>
            <person name="Lage O.M."/>
            <person name="Pohl T."/>
            <person name="Merkel B.J."/>
            <person name="Hornburger P."/>
            <person name="Mueller R.-W."/>
            <person name="Bruemmer F."/>
            <person name="Labrenz M."/>
            <person name="Spormann A.M."/>
            <person name="Op den Camp H."/>
            <person name="Overmann J."/>
            <person name="Amann R."/>
            <person name="Jetten M.S.M."/>
            <person name="Mascher T."/>
            <person name="Medema M.H."/>
            <person name="Devos D.P."/>
            <person name="Kaster A.-K."/>
            <person name="Ovreas L."/>
            <person name="Rohde M."/>
            <person name="Galperin M.Y."/>
            <person name="Jogler C."/>
        </authorList>
    </citation>
    <scope>NUCLEOTIDE SEQUENCE [LARGE SCALE GENOMIC DNA]</scope>
    <source>
        <strain evidence="2 3">Pla133</strain>
    </source>
</reference>
<dbReference type="Proteomes" id="UP000316921">
    <property type="component" value="Chromosome"/>
</dbReference>
<dbReference type="RefSeq" id="WP_145067498.1">
    <property type="nucleotide sequence ID" value="NZ_CP036287.1"/>
</dbReference>
<organism evidence="2 3">
    <name type="scientific">Engelhardtia mirabilis</name>
    <dbReference type="NCBI Taxonomy" id="2528011"/>
    <lineage>
        <taxon>Bacteria</taxon>
        <taxon>Pseudomonadati</taxon>
        <taxon>Planctomycetota</taxon>
        <taxon>Planctomycetia</taxon>
        <taxon>Planctomycetia incertae sedis</taxon>
        <taxon>Engelhardtia</taxon>
    </lineage>
</organism>
<protein>
    <recommendedName>
        <fullName evidence="1">Phospholipase C/D domain-containing protein</fullName>
    </recommendedName>
</protein>
<dbReference type="InterPro" id="IPR029002">
    <property type="entry name" value="PLPC/GPLD1"/>
</dbReference>
<keyword evidence="3" id="KW-1185">Reference proteome</keyword>
<dbReference type="KEGG" id="pbap:Pla133_35590"/>
<gene>
    <name evidence="2" type="ORF">Pla133_35590</name>
</gene>
<evidence type="ECO:0000259" key="1">
    <source>
        <dbReference type="Pfam" id="PF00882"/>
    </source>
</evidence>
<evidence type="ECO:0000313" key="3">
    <source>
        <dbReference type="Proteomes" id="UP000316921"/>
    </source>
</evidence>
<dbReference type="Pfam" id="PF00882">
    <property type="entry name" value="Zn_dep_PLPC"/>
    <property type="match status" value="1"/>
</dbReference>
<evidence type="ECO:0000313" key="2">
    <source>
        <dbReference type="EMBL" id="QDU68462.1"/>
    </source>
</evidence>
<accession>A0A518BNA2</accession>
<dbReference type="EMBL" id="CP036287">
    <property type="protein sequence ID" value="QDU68462.1"/>
    <property type="molecule type" value="Genomic_DNA"/>
</dbReference>
<name>A0A518BNA2_9BACT</name>
<dbReference type="AlphaFoldDB" id="A0A518BNA2"/>
<proteinExistence type="predicted"/>
<feature type="domain" description="Phospholipase C/D" evidence="1">
    <location>
        <begin position="26"/>
        <end position="152"/>
    </location>
</feature>
<sequence length="301" mass="33710">MSLSILLLLALFACAALVRLGWGPGTHLEYASRVHRRRDELPADRAALIDEHRDAYDYGNLAADIINFKAWGGHYNHCHRWTIVDEMRGHAQSEKDEAFCLGYLSHLAADTIAHNHFVPYHLARYARGGKGLGHLFWELNADRFVADVHWQRVAELKGDPDLAALDEMVGRTVAKKALSMKTNKLVFNHVLLVSERDAWRAQMERVLPQAKVGLAEDFLERFRTAATERVLLALQYDGVPQLNHIDTNGKAAQAAARKNHRAARWVGIGAAGRADERAHRAESFLEGMQSPPPDADAPAHW</sequence>